<evidence type="ECO:0000313" key="3">
    <source>
        <dbReference type="Proteomes" id="UP000185003"/>
    </source>
</evidence>
<dbReference type="EMBL" id="FSRA01000002">
    <property type="protein sequence ID" value="SIO46444.1"/>
    <property type="molecule type" value="Genomic_DNA"/>
</dbReference>
<accession>A0A1N6JPX1</accession>
<evidence type="ECO:0000313" key="2">
    <source>
        <dbReference type="EMBL" id="SIO46444.1"/>
    </source>
</evidence>
<proteinExistence type="predicted"/>
<dbReference type="STRING" id="536979.SAMN04488055_4264"/>
<dbReference type="InterPro" id="IPR006674">
    <property type="entry name" value="HD_domain"/>
</dbReference>
<keyword evidence="3" id="KW-1185">Reference proteome</keyword>
<organism evidence="2 3">
    <name type="scientific">Chitinophaga niabensis</name>
    <dbReference type="NCBI Taxonomy" id="536979"/>
    <lineage>
        <taxon>Bacteria</taxon>
        <taxon>Pseudomonadati</taxon>
        <taxon>Bacteroidota</taxon>
        <taxon>Chitinophagia</taxon>
        <taxon>Chitinophagales</taxon>
        <taxon>Chitinophagaceae</taxon>
        <taxon>Chitinophaga</taxon>
    </lineage>
</organism>
<name>A0A1N6JPX1_9BACT</name>
<dbReference type="OrthoDB" id="5728337at2"/>
<dbReference type="RefSeq" id="WP_074241628.1">
    <property type="nucleotide sequence ID" value="NZ_FSRA01000002.1"/>
</dbReference>
<feature type="domain" description="HD" evidence="1">
    <location>
        <begin position="31"/>
        <end position="130"/>
    </location>
</feature>
<sequence>MKFAATGGLVKAYVMNLFMDSTQDYMLYHNLSHTEKVVGHTMEIVRHYQLNERERFVLNTAAWFHDTGHMFASIEVHEEAGVHIMRSFLEKEHAPGELIEMIAQCIMATKYPPTPGNQLEEIICDADTYHFGTPEFRITDELIKKEMQLRTGKEFKNWYQDSMKLLESHRFFTSYCRYKLEAGKQQNIQYLQAKIKNS</sequence>
<dbReference type="InterPro" id="IPR003607">
    <property type="entry name" value="HD/PDEase_dom"/>
</dbReference>
<protein>
    <submittedName>
        <fullName evidence="2">HD domain-containing protein</fullName>
    </submittedName>
</protein>
<evidence type="ECO:0000259" key="1">
    <source>
        <dbReference type="Pfam" id="PF01966"/>
    </source>
</evidence>
<dbReference type="SUPFAM" id="SSF109604">
    <property type="entry name" value="HD-domain/PDEase-like"/>
    <property type="match status" value="1"/>
</dbReference>
<gene>
    <name evidence="2" type="ORF">SAMN04488055_4264</name>
</gene>
<dbReference type="CDD" id="cd00077">
    <property type="entry name" value="HDc"/>
    <property type="match status" value="1"/>
</dbReference>
<reference evidence="2 3" key="1">
    <citation type="submission" date="2016-11" db="EMBL/GenBank/DDBJ databases">
        <authorList>
            <person name="Jaros S."/>
            <person name="Januszkiewicz K."/>
            <person name="Wedrychowicz H."/>
        </authorList>
    </citation>
    <scope>NUCLEOTIDE SEQUENCE [LARGE SCALE GENOMIC DNA]</scope>
    <source>
        <strain evidence="2 3">DSM 24787</strain>
    </source>
</reference>
<dbReference type="Pfam" id="PF01966">
    <property type="entry name" value="HD"/>
    <property type="match status" value="1"/>
</dbReference>
<dbReference type="AlphaFoldDB" id="A0A1N6JPX1"/>
<dbReference type="Gene3D" id="1.10.3210.10">
    <property type="entry name" value="Hypothetical protein af1432"/>
    <property type="match status" value="1"/>
</dbReference>
<dbReference type="Proteomes" id="UP000185003">
    <property type="component" value="Unassembled WGS sequence"/>
</dbReference>